<dbReference type="AlphaFoldDB" id="W1WN13"/>
<comment type="caution">
    <text evidence="1">The sequence shown here is derived from an EMBL/GenBank/DDBJ whole genome shotgun (WGS) entry which is preliminary data.</text>
</comment>
<proteinExistence type="predicted"/>
<sequence>MNFFGNCSYRIKFMGLSDLIDDKYYWCVINIESKLRNELNPICGKQ</sequence>
<name>W1WN13_9ZZZZ</name>
<gene>
    <name evidence="1" type="ORF">Q604_UNBC18535G0004</name>
</gene>
<protein>
    <submittedName>
        <fullName evidence="1">Uncharacterized protein</fullName>
    </submittedName>
</protein>
<organism evidence="1">
    <name type="scientific">human gut metagenome</name>
    <dbReference type="NCBI Taxonomy" id="408170"/>
    <lineage>
        <taxon>unclassified sequences</taxon>
        <taxon>metagenomes</taxon>
        <taxon>organismal metagenomes</taxon>
    </lineage>
</organism>
<reference evidence="1" key="1">
    <citation type="submission" date="2013-12" db="EMBL/GenBank/DDBJ databases">
        <title>A Varibaculum cambriense genome reconstructed from a premature infant gut community with otherwise low bacterial novelty that shifts toward anaerobic metabolism during the third week of life.</title>
        <authorList>
            <person name="Brown C.T."/>
            <person name="Sharon I."/>
            <person name="Thomas B.C."/>
            <person name="Castelle C.J."/>
            <person name="Morowitz M.J."/>
            <person name="Banfield J.F."/>
        </authorList>
    </citation>
    <scope>NUCLEOTIDE SEQUENCE</scope>
</reference>
<dbReference type="EMBL" id="AZMM01018535">
    <property type="protein sequence ID" value="ETJ19286.1"/>
    <property type="molecule type" value="Genomic_DNA"/>
</dbReference>
<evidence type="ECO:0000313" key="1">
    <source>
        <dbReference type="EMBL" id="ETJ19286.1"/>
    </source>
</evidence>
<accession>W1WN13</accession>